<protein>
    <recommendedName>
        <fullName evidence="6">Protein IQ-DOMAIN 1</fullName>
    </recommendedName>
</protein>
<dbReference type="Proteomes" id="UP001359559">
    <property type="component" value="Unassembled WGS sequence"/>
</dbReference>
<feature type="region of interest" description="Disordered" evidence="3">
    <location>
        <begin position="296"/>
        <end position="401"/>
    </location>
</feature>
<proteinExistence type="inferred from homology"/>
<reference evidence="4 5" key="1">
    <citation type="submission" date="2024-01" db="EMBL/GenBank/DDBJ databases">
        <title>The genomes of 5 underutilized Papilionoideae crops provide insights into root nodulation and disease resistance.</title>
        <authorList>
            <person name="Yuan L."/>
        </authorList>
    </citation>
    <scope>NUCLEOTIDE SEQUENCE [LARGE SCALE GENOMIC DNA]</scope>
    <source>
        <strain evidence="4">LY-2023</strain>
        <tissue evidence="4">Leaf</tissue>
    </source>
</reference>
<feature type="compositionally biased region" description="Basic and acidic residues" evidence="3">
    <location>
        <begin position="325"/>
        <end position="334"/>
    </location>
</feature>
<feature type="compositionally biased region" description="Basic and acidic residues" evidence="3">
    <location>
        <begin position="66"/>
        <end position="76"/>
    </location>
</feature>
<feature type="compositionally biased region" description="Polar residues" evidence="3">
    <location>
        <begin position="349"/>
        <end position="364"/>
    </location>
</feature>
<feature type="compositionally biased region" description="Low complexity" evidence="3">
    <location>
        <begin position="428"/>
        <end position="440"/>
    </location>
</feature>
<sequence>MGRKGGGWFAAVKRVFGSDTKKEQKHNNNNNNNRSKLACFGHHPPYDDLDRPIERPGISMVPSLPPKRDTKSRSEAENNNEQSIQNFSLVLATAVAAGAAVAAAAQAAAEANRPTNAPRYSGKANEEIAATKIQTAFRGYLARRSLRGLRGLARLRTLVKGQSVQRQAASSLQSMQTLTRLQSQVRARKIRMAEENQALQRQMQKKRETELDRLQASFGEKWDDSSQSKEQIETKLMNRQIAAMRREKALAYASTHQQTWKNSSKPAANATFMDPNNPHWGWNWLERWMAARPWEGQNTQCQDHTPTKSAAKQTMSVGEITKLYTLRDHNHEAKNSPCSPKPTRPRAFNSPSTPASKIPSTNGTRPKVSSGSKVGSWGGEGDSRSMLSNNSENNRRHSIAVSPVRDDEILASSSTALPSHKTISTKVAAAKAKSKVPSPSLGVHKNNATPEKLPSSKRLSLPNSAASPRRLSVSNKVGNVVSKKNVATIPEEKAKAKNGGGSR</sequence>
<keyword evidence="1" id="KW-0112">Calmodulin-binding</keyword>
<evidence type="ECO:0000313" key="5">
    <source>
        <dbReference type="Proteomes" id="UP001359559"/>
    </source>
</evidence>
<evidence type="ECO:0000256" key="2">
    <source>
        <dbReference type="ARBA" id="ARBA00024341"/>
    </source>
</evidence>
<dbReference type="SMART" id="SM00015">
    <property type="entry name" value="IQ"/>
    <property type="match status" value="1"/>
</dbReference>
<dbReference type="EMBL" id="JAYKXN010000006">
    <property type="protein sequence ID" value="KAK7279686.1"/>
    <property type="molecule type" value="Genomic_DNA"/>
</dbReference>
<comment type="similarity">
    <text evidence="2">Belongs to the IQD family.</text>
</comment>
<dbReference type="InterPro" id="IPR000048">
    <property type="entry name" value="IQ_motif_EF-hand-BS"/>
</dbReference>
<dbReference type="Gene3D" id="1.20.5.1190">
    <property type="entry name" value="iswi atpase"/>
    <property type="match status" value="1"/>
</dbReference>
<feature type="region of interest" description="Disordered" evidence="3">
    <location>
        <begin position="428"/>
        <end position="478"/>
    </location>
</feature>
<dbReference type="PANTHER" id="PTHR32295">
    <property type="entry name" value="IQ-DOMAIN 5-RELATED"/>
    <property type="match status" value="1"/>
</dbReference>
<feature type="compositionally biased region" description="Polar residues" evidence="3">
    <location>
        <begin position="296"/>
        <end position="316"/>
    </location>
</feature>
<evidence type="ECO:0000256" key="3">
    <source>
        <dbReference type="SAM" id="MobiDB-lite"/>
    </source>
</evidence>
<feature type="compositionally biased region" description="Basic and acidic residues" evidence="3">
    <location>
        <begin position="44"/>
        <end position="54"/>
    </location>
</feature>
<name>A0AAN9ILB0_CLITE</name>
<dbReference type="PROSITE" id="PS50096">
    <property type="entry name" value="IQ"/>
    <property type="match status" value="1"/>
</dbReference>
<organism evidence="4 5">
    <name type="scientific">Clitoria ternatea</name>
    <name type="common">Butterfly pea</name>
    <dbReference type="NCBI Taxonomy" id="43366"/>
    <lineage>
        <taxon>Eukaryota</taxon>
        <taxon>Viridiplantae</taxon>
        <taxon>Streptophyta</taxon>
        <taxon>Embryophyta</taxon>
        <taxon>Tracheophyta</taxon>
        <taxon>Spermatophyta</taxon>
        <taxon>Magnoliopsida</taxon>
        <taxon>eudicotyledons</taxon>
        <taxon>Gunneridae</taxon>
        <taxon>Pentapetalae</taxon>
        <taxon>rosids</taxon>
        <taxon>fabids</taxon>
        <taxon>Fabales</taxon>
        <taxon>Fabaceae</taxon>
        <taxon>Papilionoideae</taxon>
        <taxon>50 kb inversion clade</taxon>
        <taxon>NPAAA clade</taxon>
        <taxon>indigoferoid/millettioid clade</taxon>
        <taxon>Phaseoleae</taxon>
        <taxon>Clitoria</taxon>
    </lineage>
</organism>
<accession>A0AAN9ILB0</accession>
<dbReference type="PANTHER" id="PTHR32295:SF149">
    <property type="entry name" value="IQ CALMODULIN-BINDING MOTIF PROTEIN"/>
    <property type="match status" value="1"/>
</dbReference>
<feature type="compositionally biased region" description="Polar residues" evidence="3">
    <location>
        <begin position="457"/>
        <end position="466"/>
    </location>
</feature>
<dbReference type="Pfam" id="PF00612">
    <property type="entry name" value="IQ"/>
    <property type="match status" value="1"/>
</dbReference>
<dbReference type="AlphaFoldDB" id="A0AAN9ILB0"/>
<feature type="region of interest" description="Disordered" evidence="3">
    <location>
        <begin position="15"/>
        <end position="80"/>
    </location>
</feature>
<evidence type="ECO:0008006" key="6">
    <source>
        <dbReference type="Google" id="ProtNLM"/>
    </source>
</evidence>
<gene>
    <name evidence="4" type="ORF">RJT34_24743</name>
</gene>
<keyword evidence="5" id="KW-1185">Reference proteome</keyword>
<comment type="caution">
    <text evidence="4">The sequence shown here is derived from an EMBL/GenBank/DDBJ whole genome shotgun (WGS) entry which is preliminary data.</text>
</comment>
<evidence type="ECO:0000256" key="1">
    <source>
        <dbReference type="ARBA" id="ARBA00022860"/>
    </source>
</evidence>
<dbReference type="GO" id="GO:0005516">
    <property type="term" value="F:calmodulin binding"/>
    <property type="evidence" value="ECO:0007669"/>
    <property type="project" value="UniProtKB-KW"/>
</dbReference>
<evidence type="ECO:0000313" key="4">
    <source>
        <dbReference type="EMBL" id="KAK7279686.1"/>
    </source>
</evidence>